<dbReference type="Pfam" id="PF01590">
    <property type="entry name" value="GAF"/>
    <property type="match status" value="1"/>
</dbReference>
<dbReference type="InterPro" id="IPR003018">
    <property type="entry name" value="GAF"/>
</dbReference>
<accession>A0AAJ2NLG3</accession>
<comment type="caution">
    <text evidence="2">The sequence shown here is derived from an EMBL/GenBank/DDBJ whole genome shotgun (WGS) entry which is preliminary data.</text>
</comment>
<dbReference type="InterPro" id="IPR051932">
    <property type="entry name" value="Bact_StressResp_Reg"/>
</dbReference>
<feature type="domain" description="STAS" evidence="1">
    <location>
        <begin position="165"/>
        <end position="251"/>
    </location>
</feature>
<reference evidence="2" key="1">
    <citation type="submission" date="2023-10" db="EMBL/GenBank/DDBJ databases">
        <title>Screening of Alkalihalophilus pseudofirmusBZ-TG-HK211 and Its Alleviation of Salt Stress on Rapeseed Growth.</title>
        <authorList>
            <person name="Zhao B."/>
            <person name="Guo T."/>
        </authorList>
    </citation>
    <scope>NUCLEOTIDE SEQUENCE</scope>
    <source>
        <strain evidence="2">BZ-TG-HK211</strain>
    </source>
</reference>
<dbReference type="Proteomes" id="UP001285636">
    <property type="component" value="Unassembled WGS sequence"/>
</dbReference>
<dbReference type="Gene3D" id="3.30.750.24">
    <property type="entry name" value="STAS domain"/>
    <property type="match status" value="1"/>
</dbReference>
<dbReference type="PROSITE" id="PS50801">
    <property type="entry name" value="STAS"/>
    <property type="match status" value="1"/>
</dbReference>
<protein>
    <submittedName>
        <fullName evidence="2">GAF domain-containing protein</fullName>
    </submittedName>
</protein>
<organism evidence="2 3">
    <name type="scientific">Alkalihalophilus pseudofirmus</name>
    <name type="common">Bacillus pseudofirmus</name>
    <dbReference type="NCBI Taxonomy" id="79885"/>
    <lineage>
        <taxon>Bacteria</taxon>
        <taxon>Bacillati</taxon>
        <taxon>Bacillota</taxon>
        <taxon>Bacilli</taxon>
        <taxon>Bacillales</taxon>
        <taxon>Bacillaceae</taxon>
        <taxon>Alkalihalophilus</taxon>
    </lineage>
</organism>
<name>A0AAJ2NLG3_ALKPS</name>
<gene>
    <name evidence="2" type="ORF">RYX45_02080</name>
</gene>
<proteinExistence type="predicted"/>
<dbReference type="SMART" id="SM00065">
    <property type="entry name" value="GAF"/>
    <property type="match status" value="1"/>
</dbReference>
<dbReference type="InterPro" id="IPR002645">
    <property type="entry name" value="STAS_dom"/>
</dbReference>
<dbReference type="RefSeq" id="WP_323465749.1">
    <property type="nucleotide sequence ID" value="NZ_CP144224.1"/>
</dbReference>
<sequence length="290" mass="32725">MSSEFNLKTTDYTSLQLVSKKLFDIIYKRLHVSTTYIVKKGETAMTVLSSFNENAEIIPEGYSVEYGGTYCRLIISNEQNVMTTVNLEKDQLTRELEVTSQLQMKGFLGVTLFDLNGNVFGTLCVMDKEERHFNEKDISFLQSIAGVLSHLIELDQTKYNMSYLNVPIIPITEGVAILSIQGIIDDRRADKLLQSVLYYASDHKVSHFMIDVGGLIILDHTFPKVILEIVKSLELMGTEAILSGMTPSIARHEMNNKTLLALKIRTVSTLEEGLRHIGFHLQKNEKRSGL</sequence>
<dbReference type="InterPro" id="IPR036513">
    <property type="entry name" value="STAS_dom_sf"/>
</dbReference>
<dbReference type="CDD" id="cd07041">
    <property type="entry name" value="STAS_RsbR_RsbS_like"/>
    <property type="match status" value="1"/>
</dbReference>
<dbReference type="SUPFAM" id="SSF52091">
    <property type="entry name" value="SpoIIaa-like"/>
    <property type="match status" value="1"/>
</dbReference>
<dbReference type="PANTHER" id="PTHR33745">
    <property type="entry name" value="RSBT ANTAGONIST PROTEIN RSBS-RELATED"/>
    <property type="match status" value="1"/>
</dbReference>
<dbReference type="AlphaFoldDB" id="A0AAJ2NLG3"/>
<evidence type="ECO:0000313" key="2">
    <source>
        <dbReference type="EMBL" id="MDV2883953.1"/>
    </source>
</evidence>
<evidence type="ECO:0000259" key="1">
    <source>
        <dbReference type="PROSITE" id="PS50801"/>
    </source>
</evidence>
<dbReference type="Pfam" id="PF01740">
    <property type="entry name" value="STAS"/>
    <property type="match status" value="1"/>
</dbReference>
<evidence type="ECO:0000313" key="3">
    <source>
        <dbReference type="Proteomes" id="UP001285636"/>
    </source>
</evidence>
<dbReference type="Gene3D" id="3.30.450.40">
    <property type="match status" value="1"/>
</dbReference>
<dbReference type="InterPro" id="IPR029016">
    <property type="entry name" value="GAF-like_dom_sf"/>
</dbReference>
<dbReference type="SUPFAM" id="SSF55781">
    <property type="entry name" value="GAF domain-like"/>
    <property type="match status" value="1"/>
</dbReference>
<dbReference type="EMBL" id="JAWJAY010000001">
    <property type="protein sequence ID" value="MDV2883953.1"/>
    <property type="molecule type" value="Genomic_DNA"/>
</dbReference>